<name>A0A248LEN5_9NEIS</name>
<dbReference type="AlphaFoldDB" id="A0A248LEN5"/>
<organism evidence="8 10">
    <name type="scientific">Laribacter hongkongensis</name>
    <dbReference type="NCBI Taxonomy" id="168471"/>
    <lineage>
        <taxon>Bacteria</taxon>
        <taxon>Pseudomonadati</taxon>
        <taxon>Pseudomonadota</taxon>
        <taxon>Betaproteobacteria</taxon>
        <taxon>Neisseriales</taxon>
        <taxon>Aquaspirillaceae</taxon>
        <taxon>Laribacter</taxon>
    </lineage>
</organism>
<accession>A0A248LEN5</accession>
<dbReference type="EMBL" id="JAJAXM010000022">
    <property type="protein sequence ID" value="MCG9026590.1"/>
    <property type="molecule type" value="Genomic_DNA"/>
</dbReference>
<feature type="compositionally biased region" description="Low complexity" evidence="7">
    <location>
        <begin position="26"/>
        <end position="50"/>
    </location>
</feature>
<comment type="subcellular location">
    <subcellularLocation>
        <location evidence="1">Cell outer membrane</location>
        <topology evidence="1">Lipid-anchor</topology>
    </subcellularLocation>
</comment>
<proteinExistence type="predicted"/>
<keyword evidence="3" id="KW-0472">Membrane</keyword>
<dbReference type="InterPro" id="IPR032831">
    <property type="entry name" value="LptM_cons"/>
</dbReference>
<keyword evidence="2" id="KW-0732">Signal</keyword>
<dbReference type="Pfam" id="PF13627">
    <property type="entry name" value="LptM_cons"/>
    <property type="match status" value="1"/>
</dbReference>
<evidence type="ECO:0000313" key="8">
    <source>
        <dbReference type="EMBL" id="ASJ22856.1"/>
    </source>
</evidence>
<reference evidence="8" key="3">
    <citation type="submission" date="2017-06" db="EMBL/GenBank/DDBJ databases">
        <authorList>
            <person name="Kim H.J."/>
            <person name="Triplett B.A."/>
        </authorList>
    </citation>
    <scope>NUCLEOTIDE SEQUENCE</scope>
    <source>
        <strain evidence="8">HLGZ1</strain>
    </source>
</reference>
<dbReference type="Proteomes" id="UP000197424">
    <property type="component" value="Chromosome"/>
</dbReference>
<keyword evidence="4" id="KW-0564">Palmitate</keyword>
<dbReference type="RefSeq" id="WP_012695513.1">
    <property type="nucleotide sequence ID" value="NZ_CP022115.1"/>
</dbReference>
<reference evidence="9 11" key="4">
    <citation type="submission" date="2021-10" db="EMBL/GenBank/DDBJ databases">
        <title>Whole-genome sequencing analysis of Laribacter hongkongensis: virulence gene profiles, carbohydrate-active enzyme prediction, and antimicrobial resistance characterization.</title>
        <authorList>
            <person name="Yuan P."/>
            <person name="Zhan Y."/>
            <person name="Chen D."/>
        </authorList>
    </citation>
    <scope>NUCLEOTIDE SEQUENCE [LARGE SCALE GENOMIC DNA]</scope>
    <source>
        <strain evidence="9 11">W67</strain>
    </source>
</reference>
<evidence type="ECO:0000313" key="10">
    <source>
        <dbReference type="Proteomes" id="UP000197424"/>
    </source>
</evidence>
<dbReference type="GO" id="GO:0009279">
    <property type="term" value="C:cell outer membrane"/>
    <property type="evidence" value="ECO:0007669"/>
    <property type="project" value="UniProtKB-SubCell"/>
</dbReference>
<keyword evidence="5" id="KW-0998">Cell outer membrane</keyword>
<evidence type="ECO:0000256" key="6">
    <source>
        <dbReference type="ARBA" id="ARBA00023288"/>
    </source>
</evidence>
<keyword evidence="6 9" id="KW-0449">Lipoprotein</keyword>
<dbReference type="Proteomes" id="UP001200247">
    <property type="component" value="Unassembled WGS sequence"/>
</dbReference>
<evidence type="ECO:0000256" key="4">
    <source>
        <dbReference type="ARBA" id="ARBA00023139"/>
    </source>
</evidence>
<dbReference type="PROSITE" id="PS51257">
    <property type="entry name" value="PROKAR_LIPOPROTEIN"/>
    <property type="match status" value="1"/>
</dbReference>
<reference evidence="10" key="2">
    <citation type="submission" date="2017-06" db="EMBL/GenBank/DDBJ databases">
        <title>Whole genome sequence of Laribacter hongkongensis LHGZ1.</title>
        <authorList>
            <person name="Chen D."/>
            <person name="Wu H."/>
            <person name="Chen J."/>
        </authorList>
    </citation>
    <scope>NUCLEOTIDE SEQUENCE [LARGE SCALE GENOMIC DNA]</scope>
    <source>
        <strain evidence="10">LHGZ1</strain>
    </source>
</reference>
<sequence length="56" mass="5812">MSRRLLALFLTALVAGCGFKGDLYLPQTPAPAAKTTHPAPQAPARPAATPDNRTAP</sequence>
<dbReference type="GeneID" id="75111075"/>
<evidence type="ECO:0000313" key="9">
    <source>
        <dbReference type="EMBL" id="MCG9026590.1"/>
    </source>
</evidence>
<protein>
    <submittedName>
        <fullName evidence="9">Lipoprotein</fullName>
    </submittedName>
</protein>
<evidence type="ECO:0000256" key="2">
    <source>
        <dbReference type="ARBA" id="ARBA00022729"/>
    </source>
</evidence>
<dbReference type="EMBL" id="CP022115">
    <property type="protein sequence ID" value="ASJ22856.1"/>
    <property type="molecule type" value="Genomic_DNA"/>
</dbReference>
<evidence type="ECO:0000313" key="11">
    <source>
        <dbReference type="Proteomes" id="UP001200247"/>
    </source>
</evidence>
<evidence type="ECO:0000256" key="1">
    <source>
        <dbReference type="ARBA" id="ARBA00004459"/>
    </source>
</evidence>
<gene>
    <name evidence="9" type="ORF">LH440_11915</name>
    <name evidence="8" type="ORF">LHGZ1_0025</name>
</gene>
<feature type="region of interest" description="Disordered" evidence="7">
    <location>
        <begin position="26"/>
        <end position="56"/>
    </location>
</feature>
<reference evidence="8" key="1">
    <citation type="journal article" date="2017" name="J. Antimicrob. Chemother.">
        <title>Emergence and genomic analysis of MDR Laribacter hongkongensis strain HLGZ1 from Guangzhou, China.</title>
        <authorList>
            <person name="Wu H.K."/>
            <person name="Chen J.H."/>
            <person name="Yang L."/>
            <person name="Li A.R."/>
            <person name="Su D.H."/>
            <person name="Lin Y.P."/>
            <person name="Chen D.Q."/>
        </authorList>
    </citation>
    <scope>NUCLEOTIDE SEQUENCE</scope>
    <source>
        <strain evidence="8">HLGZ1</strain>
    </source>
</reference>
<dbReference type="NCBIfam" id="NF047847">
    <property type="entry name" value="SS_mature_LptM"/>
    <property type="match status" value="1"/>
</dbReference>
<evidence type="ECO:0000256" key="7">
    <source>
        <dbReference type="SAM" id="MobiDB-lite"/>
    </source>
</evidence>
<evidence type="ECO:0000256" key="3">
    <source>
        <dbReference type="ARBA" id="ARBA00023136"/>
    </source>
</evidence>
<evidence type="ECO:0000256" key="5">
    <source>
        <dbReference type="ARBA" id="ARBA00023237"/>
    </source>
</evidence>